<organism evidence="1 2">
    <name type="scientific">Hydrogenobacter thermophilus (strain DSM 6534 / IAM 12695 / TK-6)</name>
    <dbReference type="NCBI Taxonomy" id="608538"/>
    <lineage>
        <taxon>Bacteria</taxon>
        <taxon>Pseudomonadati</taxon>
        <taxon>Aquificota</taxon>
        <taxon>Aquificia</taxon>
        <taxon>Aquificales</taxon>
        <taxon>Aquificaceae</taxon>
        <taxon>Hydrogenobacter</taxon>
    </lineage>
</organism>
<evidence type="ECO:0000313" key="2">
    <source>
        <dbReference type="Proteomes" id="UP000002574"/>
    </source>
</evidence>
<dbReference type="Proteomes" id="UP000002574">
    <property type="component" value="Chromosome"/>
</dbReference>
<keyword evidence="2" id="KW-1185">Reference proteome</keyword>
<dbReference type="AlphaFoldDB" id="D3DKG1"/>
<gene>
    <name evidence="1" type="ordered locus">HTH_1869</name>
</gene>
<dbReference type="Pfam" id="PF03745">
    <property type="entry name" value="DUF309"/>
    <property type="match status" value="1"/>
</dbReference>
<dbReference type="eggNOG" id="COG1547">
    <property type="taxonomic scope" value="Bacteria"/>
</dbReference>
<dbReference type="RefSeq" id="WP_012964493.1">
    <property type="nucleotide sequence ID" value="NC_013799.1"/>
</dbReference>
<reference evidence="1 2" key="1">
    <citation type="journal article" date="2010" name="J. Bacteriol.">
        <title>Complete genome sequence of the thermophilic, obligately chemolithoautotrophic hydrogen-oxidizing bacterium Hydrogenobacter thermophilus TK-6.</title>
        <authorList>
            <person name="Arai H."/>
            <person name="Kanbe H."/>
            <person name="Ishii M."/>
            <person name="Igarashi Y."/>
        </authorList>
    </citation>
    <scope>NUCLEOTIDE SEQUENCE [LARGE SCALE GENOMIC DNA]</scope>
    <source>
        <strain evidence="2">DSM 6534 / IAM 12695 / TK-6 [Tokyo]</strain>
    </source>
</reference>
<evidence type="ECO:0000313" key="1">
    <source>
        <dbReference type="EMBL" id="BAI70313.1"/>
    </source>
</evidence>
<dbReference type="InterPro" id="IPR023203">
    <property type="entry name" value="TTHA0068_sf"/>
</dbReference>
<dbReference type="SUPFAM" id="SSF140663">
    <property type="entry name" value="TTHA0068-like"/>
    <property type="match status" value="1"/>
</dbReference>
<dbReference type="KEGG" id="hth:HTH_1869"/>
<dbReference type="Gene3D" id="1.10.3450.10">
    <property type="entry name" value="TTHA0068-like"/>
    <property type="match status" value="1"/>
</dbReference>
<protein>
    <recommendedName>
        <fullName evidence="3">DUF309 domain-containing protein</fullName>
    </recommendedName>
</protein>
<dbReference type="InterPro" id="IPR005500">
    <property type="entry name" value="DUF309"/>
</dbReference>
<dbReference type="EMBL" id="AP011112">
    <property type="protein sequence ID" value="BAI70313.1"/>
    <property type="molecule type" value="Genomic_DNA"/>
</dbReference>
<dbReference type="STRING" id="608538.HTH_1869"/>
<accession>D3DKG1</accession>
<evidence type="ECO:0008006" key="3">
    <source>
        <dbReference type="Google" id="ProtNLM"/>
    </source>
</evidence>
<name>D3DKG1_HYDTT</name>
<sequence length="126" mass="14839">MSVEEEMLLSVKKLWDEGRFYEAHELLEDIWRLYPKEDRFSRNCYQGIIRLAIAYHHYTCGRKDSALRVLRKVRDQLSECLKDFTLVDIPYLLSFVNSSIEGLESGEDIKAFPVFPLNYQSDAELL</sequence>
<proteinExistence type="predicted"/>